<dbReference type="STRING" id="399736.SAMN04489720_0485"/>
<dbReference type="Pfam" id="PF07687">
    <property type="entry name" value="M20_dimer"/>
    <property type="match status" value="1"/>
</dbReference>
<keyword evidence="3" id="KW-0479">Metal-binding</keyword>
<evidence type="ECO:0000256" key="1">
    <source>
        <dbReference type="ARBA" id="ARBA00006247"/>
    </source>
</evidence>
<evidence type="ECO:0000259" key="6">
    <source>
        <dbReference type="Pfam" id="PF07687"/>
    </source>
</evidence>
<keyword evidence="4" id="KW-0378">Hydrolase</keyword>
<gene>
    <name evidence="7" type="ORF">SAMN04489720_0485</name>
</gene>
<dbReference type="Pfam" id="PF01546">
    <property type="entry name" value="Peptidase_M20"/>
    <property type="match status" value="1"/>
</dbReference>
<feature type="domain" description="Peptidase M20 dimerisation" evidence="6">
    <location>
        <begin position="203"/>
        <end position="339"/>
    </location>
</feature>
<dbReference type="SUPFAM" id="SSF55031">
    <property type="entry name" value="Bacterial exopeptidase dimerisation domain"/>
    <property type="match status" value="1"/>
</dbReference>
<dbReference type="PROSITE" id="PS00759">
    <property type="entry name" value="ARGE_DAPE_CPG2_2"/>
    <property type="match status" value="1"/>
</dbReference>
<organism evidence="7 8">
    <name type="scientific">Agrococcus jejuensis</name>
    <dbReference type="NCBI Taxonomy" id="399736"/>
    <lineage>
        <taxon>Bacteria</taxon>
        <taxon>Bacillati</taxon>
        <taxon>Actinomycetota</taxon>
        <taxon>Actinomycetes</taxon>
        <taxon>Micrococcales</taxon>
        <taxon>Microbacteriaceae</taxon>
        <taxon>Agrococcus</taxon>
    </lineage>
</organism>
<dbReference type="InterPro" id="IPR036264">
    <property type="entry name" value="Bact_exopeptidase_dim_dom"/>
</dbReference>
<keyword evidence="5" id="KW-0862">Zinc</keyword>
<protein>
    <submittedName>
        <fullName evidence="7">Carboxypeptidase PM20D1</fullName>
    </submittedName>
</protein>
<dbReference type="AlphaFoldDB" id="A0A1G8AQV3"/>
<evidence type="ECO:0000256" key="4">
    <source>
        <dbReference type="ARBA" id="ARBA00022801"/>
    </source>
</evidence>
<proteinExistence type="inferred from homology"/>
<evidence type="ECO:0000313" key="8">
    <source>
        <dbReference type="Proteomes" id="UP000198822"/>
    </source>
</evidence>
<evidence type="ECO:0000256" key="5">
    <source>
        <dbReference type="ARBA" id="ARBA00022833"/>
    </source>
</evidence>
<dbReference type="PANTHER" id="PTHR45962:SF1">
    <property type="entry name" value="N-FATTY-ACYL-AMINO ACID SYNTHASE_HYDROLASE PM20D1"/>
    <property type="match status" value="1"/>
</dbReference>
<dbReference type="PANTHER" id="PTHR45962">
    <property type="entry name" value="N-FATTY-ACYL-AMINO ACID SYNTHASE/HYDROLASE PM20D1"/>
    <property type="match status" value="1"/>
</dbReference>
<evidence type="ECO:0000313" key="7">
    <source>
        <dbReference type="EMBL" id="SDH23116.1"/>
    </source>
</evidence>
<dbReference type="InterPro" id="IPR047177">
    <property type="entry name" value="Pept_M20A"/>
</dbReference>
<keyword evidence="7" id="KW-0121">Carboxypeptidase</keyword>
<dbReference type="InterPro" id="IPR001261">
    <property type="entry name" value="ArgE/DapE_CS"/>
</dbReference>
<dbReference type="Proteomes" id="UP000198822">
    <property type="component" value="Chromosome I"/>
</dbReference>
<dbReference type="SUPFAM" id="SSF53187">
    <property type="entry name" value="Zn-dependent exopeptidases"/>
    <property type="match status" value="1"/>
</dbReference>
<keyword evidence="2" id="KW-0645">Protease</keyword>
<dbReference type="InterPro" id="IPR011650">
    <property type="entry name" value="Peptidase_M20_dimer"/>
</dbReference>
<accession>A0A1G8AQV3</accession>
<comment type="similarity">
    <text evidence="1">Belongs to the peptidase M20A family.</text>
</comment>
<dbReference type="GO" id="GO:0046872">
    <property type="term" value="F:metal ion binding"/>
    <property type="evidence" value="ECO:0007669"/>
    <property type="project" value="UniProtKB-KW"/>
</dbReference>
<dbReference type="InterPro" id="IPR002933">
    <property type="entry name" value="Peptidase_M20"/>
</dbReference>
<evidence type="ECO:0000256" key="3">
    <source>
        <dbReference type="ARBA" id="ARBA00022723"/>
    </source>
</evidence>
<dbReference type="Gene3D" id="3.40.630.10">
    <property type="entry name" value="Zn peptidases"/>
    <property type="match status" value="1"/>
</dbReference>
<keyword evidence="8" id="KW-1185">Reference proteome</keyword>
<sequence length="448" mass="47165">MTTRHVPPIPSGTMPSTTAADRLAAVLRVPTAATDGVPDAAGLAALRTLLADLYPHAFGALEVELVAEHTILARWPGASADAPALLMAHQDVVPPGDGWTHGAFDGAIVDGVVWGRGAIDDKGSLVGILEAIEALVVDGFVPAHDVWLVLGHDEETFGGGAHAAIAVLAERGVRPAFAIDEGGAVVDPPVPGVDVPAAMVGLSEKGMLVLRLAVDEHGGHASTPPRMPATAILARAVVRASRARFPERLTPTTVRMLQTLGAHARAPYRALLTRADVLSPVLRRILAANAETRATIATTATVTGLQAGTAANAIAERAEATVNVRLTQGTTIADAVAILGRAIRDDRVTIDVVRGHEASPTSPTDGRGWDAIEAATAAEYPEAVVSPYVMLGGSDGRHAYRVTDRVYRFTPFLLTSDLRACLHARDERIPVDAFERGIRWYRRLLETC</sequence>
<dbReference type="Gene3D" id="3.30.70.360">
    <property type="match status" value="1"/>
</dbReference>
<name>A0A1G8AQV3_9MICO</name>
<dbReference type="EMBL" id="LT629695">
    <property type="protein sequence ID" value="SDH23116.1"/>
    <property type="molecule type" value="Genomic_DNA"/>
</dbReference>
<reference evidence="8" key="1">
    <citation type="submission" date="2016-10" db="EMBL/GenBank/DDBJ databases">
        <authorList>
            <person name="Varghese N."/>
            <person name="Submissions S."/>
        </authorList>
    </citation>
    <scope>NUCLEOTIDE SEQUENCE [LARGE SCALE GENOMIC DNA]</scope>
    <source>
        <strain evidence="8">DSM 22002</strain>
    </source>
</reference>
<dbReference type="GO" id="GO:0004180">
    <property type="term" value="F:carboxypeptidase activity"/>
    <property type="evidence" value="ECO:0007669"/>
    <property type="project" value="UniProtKB-KW"/>
</dbReference>
<dbReference type="Gene3D" id="1.10.150.900">
    <property type="match status" value="1"/>
</dbReference>
<evidence type="ECO:0000256" key="2">
    <source>
        <dbReference type="ARBA" id="ARBA00022670"/>
    </source>
</evidence>
<dbReference type="GO" id="GO:0006508">
    <property type="term" value="P:proteolysis"/>
    <property type="evidence" value="ECO:0007669"/>
    <property type="project" value="UniProtKB-KW"/>
</dbReference>